<dbReference type="InterPro" id="IPR036322">
    <property type="entry name" value="WD40_repeat_dom_sf"/>
</dbReference>
<dbReference type="SUPFAM" id="SSF50978">
    <property type="entry name" value="WD40 repeat-like"/>
    <property type="match status" value="1"/>
</dbReference>
<dbReference type="AlphaFoldDB" id="A0AAU9WPH4"/>
<evidence type="ECO:0008006" key="8">
    <source>
        <dbReference type="Google" id="ProtNLM"/>
    </source>
</evidence>
<feature type="repeat" description="WD" evidence="5">
    <location>
        <begin position="228"/>
        <end position="263"/>
    </location>
</feature>
<keyword evidence="2 5" id="KW-0853">WD repeat</keyword>
<evidence type="ECO:0000256" key="5">
    <source>
        <dbReference type="PROSITE-ProRule" id="PRU00221"/>
    </source>
</evidence>
<name>A0AAU9WPH4_9CNID</name>
<sequence length="395" mass="42891">MASIGETVVKYVGHKVSKARWIPQEKGQLNASDTFVTGGWDDQASGLFLNNLTFEDLTVNKLSIWKNEEPSGESAASFAVANEPKLLCDTNFIGDVTDIECIDSERILVSSSTGSVRLFQYSSKHQAIRPEVEWNSLHHVGSRGCSCTCLATNSGSIDVVTAGEDGRINVLKLDQRHPVRSIDSADSTTINSITCIMSHEVAAVTFGGQLKVWDLRQPGNKPGRTMLLSGDRVSLLCVDKHPMQPHLLAAGGQDGVLSIWDMRQELYPVTLLEAHAGEVWEVKFHPLSPDNLFTCSEDGSLWHWDGTSVAVQSTTGMPGFNSSHLSSIGNGAGAGGGYESTSPWLSVDATKHKMETFSLLPYNRLSINSLDIQSMHLLSGSDCEAIFIIKDLVIK</sequence>
<keyword evidence="4" id="KW-0539">Nucleus</keyword>
<evidence type="ECO:0000256" key="1">
    <source>
        <dbReference type="ARBA" id="ARBA00004123"/>
    </source>
</evidence>
<evidence type="ECO:0000313" key="7">
    <source>
        <dbReference type="Proteomes" id="UP001159428"/>
    </source>
</evidence>
<evidence type="ECO:0000256" key="2">
    <source>
        <dbReference type="ARBA" id="ARBA00022574"/>
    </source>
</evidence>
<dbReference type="GO" id="GO:0031080">
    <property type="term" value="C:nuclear pore outer ring"/>
    <property type="evidence" value="ECO:0007669"/>
    <property type="project" value="TreeGrafter"/>
</dbReference>
<dbReference type="InterPro" id="IPR019775">
    <property type="entry name" value="WD40_repeat_CS"/>
</dbReference>
<keyword evidence="3" id="KW-0677">Repeat</keyword>
<gene>
    <name evidence="6" type="ORF">PMEA_00009125</name>
</gene>
<dbReference type="PROSITE" id="PS00678">
    <property type="entry name" value="WD_REPEATS_1"/>
    <property type="match status" value="1"/>
</dbReference>
<dbReference type="PANTHER" id="PTHR22652:SF0">
    <property type="entry name" value="NUCLEOPORIN NUP43"/>
    <property type="match status" value="1"/>
</dbReference>
<evidence type="ECO:0000313" key="6">
    <source>
        <dbReference type="EMBL" id="CAH3121285.1"/>
    </source>
</evidence>
<dbReference type="PROSITE" id="PS50082">
    <property type="entry name" value="WD_REPEATS_2"/>
    <property type="match status" value="2"/>
</dbReference>
<evidence type="ECO:0000256" key="4">
    <source>
        <dbReference type="ARBA" id="ARBA00023242"/>
    </source>
</evidence>
<dbReference type="Pfam" id="PF00400">
    <property type="entry name" value="WD40"/>
    <property type="match status" value="2"/>
</dbReference>
<reference evidence="6 7" key="1">
    <citation type="submission" date="2022-05" db="EMBL/GenBank/DDBJ databases">
        <authorList>
            <consortium name="Genoscope - CEA"/>
            <person name="William W."/>
        </authorList>
    </citation>
    <scope>NUCLEOTIDE SEQUENCE [LARGE SCALE GENOMIC DNA]</scope>
</reference>
<protein>
    <recommendedName>
        <fullName evidence="8">Nucleoporin Nup43</fullName>
    </recommendedName>
</protein>
<dbReference type="Gene3D" id="2.130.10.10">
    <property type="entry name" value="YVTN repeat-like/Quinoprotein amine dehydrogenase"/>
    <property type="match status" value="1"/>
</dbReference>
<dbReference type="InterPro" id="IPR015943">
    <property type="entry name" value="WD40/YVTN_repeat-like_dom_sf"/>
</dbReference>
<dbReference type="InterPro" id="IPR001680">
    <property type="entry name" value="WD40_rpt"/>
</dbReference>
<keyword evidence="7" id="KW-1185">Reference proteome</keyword>
<evidence type="ECO:0000256" key="3">
    <source>
        <dbReference type="ARBA" id="ARBA00022737"/>
    </source>
</evidence>
<dbReference type="SMART" id="SM00320">
    <property type="entry name" value="WD40"/>
    <property type="match status" value="5"/>
</dbReference>
<proteinExistence type="predicted"/>
<comment type="caution">
    <text evidence="6">The sequence shown here is derived from an EMBL/GenBank/DDBJ whole genome shotgun (WGS) entry which is preliminary data.</text>
</comment>
<dbReference type="PANTHER" id="PTHR22652">
    <property type="entry name" value="NUCLEOPORIN NUP43"/>
    <property type="match status" value="1"/>
</dbReference>
<organism evidence="6 7">
    <name type="scientific">Pocillopora meandrina</name>
    <dbReference type="NCBI Taxonomy" id="46732"/>
    <lineage>
        <taxon>Eukaryota</taxon>
        <taxon>Metazoa</taxon>
        <taxon>Cnidaria</taxon>
        <taxon>Anthozoa</taxon>
        <taxon>Hexacorallia</taxon>
        <taxon>Scleractinia</taxon>
        <taxon>Astrocoeniina</taxon>
        <taxon>Pocilloporidae</taxon>
        <taxon>Pocillopora</taxon>
    </lineage>
</organism>
<feature type="repeat" description="WD" evidence="5">
    <location>
        <begin position="272"/>
        <end position="305"/>
    </location>
</feature>
<dbReference type="Proteomes" id="UP001159428">
    <property type="component" value="Unassembled WGS sequence"/>
</dbReference>
<dbReference type="EMBL" id="CALNXJ010000018">
    <property type="protein sequence ID" value="CAH3121285.1"/>
    <property type="molecule type" value="Genomic_DNA"/>
</dbReference>
<comment type="subcellular location">
    <subcellularLocation>
        <location evidence="1">Nucleus</location>
    </subcellularLocation>
</comment>
<accession>A0AAU9WPH4</accession>